<dbReference type="PANTHER" id="PTHR10285">
    <property type="entry name" value="URIDINE KINASE"/>
    <property type="match status" value="1"/>
</dbReference>
<protein>
    <recommendedName>
        <fullName evidence="6 14">Uridine kinase</fullName>
        <ecNumber evidence="5 14">2.7.1.48</ecNumber>
    </recommendedName>
</protein>
<proteinExistence type="inferred from homology"/>
<evidence type="ECO:0000256" key="3">
    <source>
        <dbReference type="ARBA" id="ARBA00004784"/>
    </source>
</evidence>
<keyword evidence="7" id="KW-0963">Cytoplasm</keyword>
<dbReference type="NCBIfam" id="NF004018">
    <property type="entry name" value="PRK05480.1"/>
    <property type="match status" value="1"/>
</dbReference>
<accession>A0A7S3LNB9</accession>
<dbReference type="UniPathway" id="UPA00574">
    <property type="reaction ID" value="UER00637"/>
</dbReference>
<keyword evidence="10 14" id="KW-0418">Kinase</keyword>
<dbReference type="Gene3D" id="3.40.50.300">
    <property type="entry name" value="P-loop containing nucleotide triphosphate hydrolases"/>
    <property type="match status" value="1"/>
</dbReference>
<dbReference type="InterPro" id="IPR027417">
    <property type="entry name" value="P-loop_NTPase"/>
</dbReference>
<reference evidence="16" key="1">
    <citation type="submission" date="2021-01" db="EMBL/GenBank/DDBJ databases">
        <authorList>
            <person name="Corre E."/>
            <person name="Pelletier E."/>
            <person name="Niang G."/>
            <person name="Scheremetjew M."/>
            <person name="Finn R."/>
            <person name="Kale V."/>
            <person name="Holt S."/>
            <person name="Cochrane G."/>
            <person name="Meng A."/>
            <person name="Brown T."/>
            <person name="Cohen L."/>
        </authorList>
    </citation>
    <scope>NUCLEOTIDE SEQUENCE</scope>
    <source>
        <strain evidence="16">GSBS06</strain>
    </source>
</reference>
<dbReference type="SUPFAM" id="SSF52540">
    <property type="entry name" value="P-loop containing nucleoside triphosphate hydrolases"/>
    <property type="match status" value="1"/>
</dbReference>
<dbReference type="PRINTS" id="PR00988">
    <property type="entry name" value="URIDINKINASE"/>
</dbReference>
<dbReference type="InterPro" id="IPR006083">
    <property type="entry name" value="PRK/URK"/>
</dbReference>
<evidence type="ECO:0000256" key="7">
    <source>
        <dbReference type="ARBA" id="ARBA00022490"/>
    </source>
</evidence>
<evidence type="ECO:0000256" key="2">
    <source>
        <dbReference type="ARBA" id="ARBA00004690"/>
    </source>
</evidence>
<evidence type="ECO:0000256" key="8">
    <source>
        <dbReference type="ARBA" id="ARBA00022679"/>
    </source>
</evidence>
<dbReference type="NCBIfam" id="TIGR00235">
    <property type="entry name" value="udk"/>
    <property type="match status" value="1"/>
</dbReference>
<dbReference type="GO" id="GO:0004849">
    <property type="term" value="F:uridine kinase activity"/>
    <property type="evidence" value="ECO:0007669"/>
    <property type="project" value="UniProtKB-EC"/>
</dbReference>
<evidence type="ECO:0000259" key="15">
    <source>
        <dbReference type="Pfam" id="PF00485"/>
    </source>
</evidence>
<evidence type="ECO:0000256" key="13">
    <source>
        <dbReference type="ARBA" id="ARBA00048909"/>
    </source>
</evidence>
<dbReference type="AlphaFoldDB" id="A0A7S3LNB9"/>
<dbReference type="EMBL" id="HBIN01006236">
    <property type="protein sequence ID" value="CAE0434240.1"/>
    <property type="molecule type" value="Transcribed_RNA"/>
</dbReference>
<organism evidence="16">
    <name type="scientific">Aplanochytrium stocchinoi</name>
    <dbReference type="NCBI Taxonomy" id="215587"/>
    <lineage>
        <taxon>Eukaryota</taxon>
        <taxon>Sar</taxon>
        <taxon>Stramenopiles</taxon>
        <taxon>Bigyra</taxon>
        <taxon>Labyrinthulomycetes</taxon>
        <taxon>Thraustochytrida</taxon>
        <taxon>Thraustochytriidae</taxon>
        <taxon>Aplanochytrium</taxon>
    </lineage>
</organism>
<keyword evidence="8 14" id="KW-0808">Transferase</keyword>
<evidence type="ECO:0000256" key="9">
    <source>
        <dbReference type="ARBA" id="ARBA00022741"/>
    </source>
</evidence>
<comment type="catalytic activity">
    <reaction evidence="13 14">
        <text>uridine + ATP = UMP + ADP + H(+)</text>
        <dbReference type="Rhea" id="RHEA:16825"/>
        <dbReference type="ChEBI" id="CHEBI:15378"/>
        <dbReference type="ChEBI" id="CHEBI:16704"/>
        <dbReference type="ChEBI" id="CHEBI:30616"/>
        <dbReference type="ChEBI" id="CHEBI:57865"/>
        <dbReference type="ChEBI" id="CHEBI:456216"/>
        <dbReference type="EC" id="2.7.1.48"/>
    </reaction>
</comment>
<dbReference type="EC" id="2.7.1.48" evidence="5 14"/>
<dbReference type="Pfam" id="PF00485">
    <property type="entry name" value="PRK"/>
    <property type="match status" value="1"/>
</dbReference>
<gene>
    <name evidence="16" type="ORF">ASTO00021_LOCUS4543</name>
</gene>
<evidence type="ECO:0000256" key="14">
    <source>
        <dbReference type="RuleBase" id="RU003825"/>
    </source>
</evidence>
<feature type="domain" description="Phosphoribulokinase/uridine kinase" evidence="15">
    <location>
        <begin position="7"/>
        <end position="187"/>
    </location>
</feature>
<sequence length="281" mass="31509">MGSDVLVVGVAGGSGSGKTTIARILVNKLGTENVTLIPHDSYYRDLSHLTFEERSNFNFDHPDSLETELFVQHVKKLRRGESIEVPLYDFATHLRRKETVAVKPTPVILLEGILLLHSEELREQLDIKIFVDTEPDIRFIRRLKRDTKERGRSVDDITSQYLTTVRPMHLAFVEPTKNFADLIIPEGGYDSHVAIDMITSRLQMSVEEQRDCSSNANTNTSSVLENVHDEVKVKQISVDIDIEGNSNNTISTTKAIKCGNVAVSGISSGFRNEMAERLENI</sequence>
<name>A0A7S3LNB9_9STRA</name>
<dbReference type="UniPathway" id="UPA00579">
    <property type="reaction ID" value="UER00640"/>
</dbReference>
<keyword evidence="9 14" id="KW-0547">Nucleotide-binding</keyword>
<evidence type="ECO:0000313" key="16">
    <source>
        <dbReference type="EMBL" id="CAE0434240.1"/>
    </source>
</evidence>
<comment type="pathway">
    <text evidence="2 14">Pyrimidine metabolism; UMP biosynthesis via salvage pathway; UMP from uridine: step 1/1.</text>
</comment>
<evidence type="ECO:0000256" key="5">
    <source>
        <dbReference type="ARBA" id="ARBA00012137"/>
    </source>
</evidence>
<evidence type="ECO:0000256" key="6">
    <source>
        <dbReference type="ARBA" id="ARBA00021478"/>
    </source>
</evidence>
<dbReference type="HAMAP" id="MF_00551">
    <property type="entry name" value="Uridine_kinase"/>
    <property type="match status" value="1"/>
</dbReference>
<evidence type="ECO:0000256" key="12">
    <source>
        <dbReference type="ARBA" id="ARBA00047436"/>
    </source>
</evidence>
<evidence type="ECO:0000256" key="4">
    <source>
        <dbReference type="ARBA" id="ARBA00005408"/>
    </source>
</evidence>
<dbReference type="InterPro" id="IPR026008">
    <property type="entry name" value="Uridine_kinase"/>
</dbReference>
<dbReference type="GO" id="GO:0005737">
    <property type="term" value="C:cytoplasm"/>
    <property type="evidence" value="ECO:0007669"/>
    <property type="project" value="UniProtKB-SubCell"/>
</dbReference>
<dbReference type="CDD" id="cd02023">
    <property type="entry name" value="UMPK"/>
    <property type="match status" value="1"/>
</dbReference>
<evidence type="ECO:0000256" key="1">
    <source>
        <dbReference type="ARBA" id="ARBA00004496"/>
    </source>
</evidence>
<comment type="similarity">
    <text evidence="4 14">Belongs to the uridine kinase family.</text>
</comment>
<keyword evidence="11 14" id="KW-0067">ATP-binding</keyword>
<comment type="subcellular location">
    <subcellularLocation>
        <location evidence="1">Cytoplasm</location>
    </subcellularLocation>
</comment>
<evidence type="ECO:0000256" key="11">
    <source>
        <dbReference type="ARBA" id="ARBA00022840"/>
    </source>
</evidence>
<dbReference type="InterPro" id="IPR000764">
    <property type="entry name" value="Uridine_kinase-like"/>
</dbReference>
<evidence type="ECO:0000256" key="10">
    <source>
        <dbReference type="ARBA" id="ARBA00022777"/>
    </source>
</evidence>
<comment type="pathway">
    <text evidence="3 14">Pyrimidine metabolism; CTP biosynthesis via salvage pathway; CTP from cytidine: step 1/3.</text>
</comment>
<dbReference type="GO" id="GO:0044211">
    <property type="term" value="P:CTP salvage"/>
    <property type="evidence" value="ECO:0007669"/>
    <property type="project" value="UniProtKB-UniPathway"/>
</dbReference>
<comment type="catalytic activity">
    <reaction evidence="12 14">
        <text>cytidine + ATP = CMP + ADP + H(+)</text>
        <dbReference type="Rhea" id="RHEA:24674"/>
        <dbReference type="ChEBI" id="CHEBI:15378"/>
        <dbReference type="ChEBI" id="CHEBI:17562"/>
        <dbReference type="ChEBI" id="CHEBI:30616"/>
        <dbReference type="ChEBI" id="CHEBI:60377"/>
        <dbReference type="ChEBI" id="CHEBI:456216"/>
        <dbReference type="EC" id="2.7.1.48"/>
    </reaction>
</comment>
<dbReference type="GO" id="GO:0044206">
    <property type="term" value="P:UMP salvage"/>
    <property type="evidence" value="ECO:0007669"/>
    <property type="project" value="UniProtKB-UniPathway"/>
</dbReference>
<dbReference type="GO" id="GO:0005524">
    <property type="term" value="F:ATP binding"/>
    <property type="evidence" value="ECO:0007669"/>
    <property type="project" value="UniProtKB-KW"/>
</dbReference>